<keyword evidence="3" id="KW-0677">Repeat</keyword>
<proteinExistence type="inferred from homology"/>
<reference evidence="5 6" key="1">
    <citation type="submission" date="2016-03" db="EMBL/GenBank/DDBJ databases">
        <title>Deep-sea bacteria in the southern Pacific.</title>
        <authorList>
            <person name="Tang K."/>
        </authorList>
    </citation>
    <scope>NUCLEOTIDE SEQUENCE [LARGE SCALE GENOMIC DNA]</scope>
    <source>
        <strain evidence="5 6">JLT2016</strain>
    </source>
</reference>
<evidence type="ECO:0000313" key="5">
    <source>
        <dbReference type="EMBL" id="APX24009.1"/>
    </source>
</evidence>
<dbReference type="InterPro" id="IPR050179">
    <property type="entry name" value="Trans_hexapeptide_repeat"/>
</dbReference>
<evidence type="ECO:0000256" key="3">
    <source>
        <dbReference type="ARBA" id="ARBA00022737"/>
    </source>
</evidence>
<dbReference type="OrthoDB" id="9815592at2"/>
<organism evidence="5 6">
    <name type="scientific">Salipiger profundus</name>
    <dbReference type="NCBI Taxonomy" id="1229727"/>
    <lineage>
        <taxon>Bacteria</taxon>
        <taxon>Pseudomonadati</taxon>
        <taxon>Pseudomonadota</taxon>
        <taxon>Alphaproteobacteria</taxon>
        <taxon>Rhodobacterales</taxon>
        <taxon>Roseobacteraceae</taxon>
        <taxon>Salipiger</taxon>
    </lineage>
</organism>
<evidence type="ECO:0000313" key="6">
    <source>
        <dbReference type="Proteomes" id="UP000186559"/>
    </source>
</evidence>
<accession>A0A1U7D797</accession>
<protein>
    <submittedName>
        <fullName evidence="5">Virginiamycin A acetyltransferase</fullName>
        <ecNumber evidence="5">2.3.1.-</ecNumber>
    </submittedName>
</protein>
<dbReference type="Pfam" id="PF00132">
    <property type="entry name" value="Hexapep"/>
    <property type="match status" value="1"/>
</dbReference>
<dbReference type="SUPFAM" id="SSF51161">
    <property type="entry name" value="Trimeric LpxA-like enzymes"/>
    <property type="match status" value="1"/>
</dbReference>
<dbReference type="InterPro" id="IPR001451">
    <property type="entry name" value="Hexapep"/>
</dbReference>
<sequence length="220" mass="23389">MPFSRPFALPDPASIHPITLPDGTPHTGTVHLASVLDHPCIEAGAWSYASDFDPPPPDGWTARLAPYLFPFSQEGLRIGRFCQIAHGVRFITASANHATAGISSFPFMVHDPATMTDAQPDRRDTVIGHDVWLGYGALVLPGARIGNGAIIGAGAVVRGTVPDYAVVTGNPATVVRMRFDAAQVARLNALAWWDWPADLIARARPALEADDLDALAALAP</sequence>
<dbReference type="STRING" id="1229727.Ga0080559_TMP3213"/>
<name>A0A1U7D797_9RHOB</name>
<evidence type="ECO:0000256" key="4">
    <source>
        <dbReference type="ARBA" id="ARBA00023315"/>
    </source>
</evidence>
<dbReference type="RefSeq" id="WP_017467833.1">
    <property type="nucleotide sequence ID" value="NZ_BMEW01000001.1"/>
</dbReference>
<dbReference type="Proteomes" id="UP000186559">
    <property type="component" value="Chromosome"/>
</dbReference>
<dbReference type="Gene3D" id="2.160.10.10">
    <property type="entry name" value="Hexapeptide repeat proteins"/>
    <property type="match status" value="1"/>
</dbReference>
<keyword evidence="6" id="KW-1185">Reference proteome</keyword>
<dbReference type="KEGG" id="tpro:Ga0080559_TMP3213"/>
<comment type="similarity">
    <text evidence="1">Belongs to the transferase hexapeptide repeat family.</text>
</comment>
<dbReference type="AlphaFoldDB" id="A0A1U7D797"/>
<dbReference type="PROSITE" id="PS00101">
    <property type="entry name" value="HEXAPEP_TRANSFERASES"/>
    <property type="match status" value="1"/>
</dbReference>
<keyword evidence="4 5" id="KW-0012">Acyltransferase</keyword>
<keyword evidence="2 5" id="KW-0808">Transferase</keyword>
<dbReference type="PANTHER" id="PTHR43300">
    <property type="entry name" value="ACETYLTRANSFERASE"/>
    <property type="match status" value="1"/>
</dbReference>
<dbReference type="GO" id="GO:0016746">
    <property type="term" value="F:acyltransferase activity"/>
    <property type="evidence" value="ECO:0007669"/>
    <property type="project" value="UniProtKB-KW"/>
</dbReference>
<gene>
    <name evidence="5" type="ORF">Ga0080559_TMP3213</name>
</gene>
<dbReference type="EMBL" id="CP014796">
    <property type="protein sequence ID" value="APX24009.1"/>
    <property type="molecule type" value="Genomic_DNA"/>
</dbReference>
<dbReference type="InterPro" id="IPR011004">
    <property type="entry name" value="Trimer_LpxA-like_sf"/>
</dbReference>
<dbReference type="PANTHER" id="PTHR43300:SF11">
    <property type="entry name" value="ACETYLTRANSFERASE RV3034C-RELATED"/>
    <property type="match status" value="1"/>
</dbReference>
<evidence type="ECO:0000256" key="1">
    <source>
        <dbReference type="ARBA" id="ARBA00007274"/>
    </source>
</evidence>
<dbReference type="EC" id="2.3.1.-" evidence="5"/>
<evidence type="ECO:0000256" key="2">
    <source>
        <dbReference type="ARBA" id="ARBA00022679"/>
    </source>
</evidence>
<dbReference type="CDD" id="cd03349">
    <property type="entry name" value="LbH_XAT"/>
    <property type="match status" value="1"/>
</dbReference>
<dbReference type="InterPro" id="IPR018357">
    <property type="entry name" value="Hexapep_transf_CS"/>
</dbReference>